<evidence type="ECO:0000313" key="17">
    <source>
        <dbReference type="EMBL" id="GAT18373.1"/>
    </source>
</evidence>
<keyword evidence="8 14" id="KW-0808">Transferase</keyword>
<dbReference type="Gene3D" id="3.40.50.300">
    <property type="entry name" value="P-loop containing nucleotide triphosphate hydrolases"/>
    <property type="match status" value="1"/>
</dbReference>
<dbReference type="InterPro" id="IPR006083">
    <property type="entry name" value="PRK/URK"/>
</dbReference>
<evidence type="ECO:0000256" key="1">
    <source>
        <dbReference type="ARBA" id="ARBA00001206"/>
    </source>
</evidence>
<dbReference type="EMBL" id="BCMJ01000002">
    <property type="protein sequence ID" value="GAT18373.1"/>
    <property type="molecule type" value="Genomic_DNA"/>
</dbReference>
<evidence type="ECO:0000256" key="3">
    <source>
        <dbReference type="ARBA" id="ARBA00005225"/>
    </source>
</evidence>
<evidence type="ECO:0000256" key="2">
    <source>
        <dbReference type="ARBA" id="ARBA00004496"/>
    </source>
</evidence>
<dbReference type="SUPFAM" id="SSF52540">
    <property type="entry name" value="P-loop containing nucleoside triphosphate hydrolases"/>
    <property type="match status" value="1"/>
</dbReference>
<dbReference type="PIRSF" id="PIRSF000545">
    <property type="entry name" value="Pantothenate_kin"/>
    <property type="match status" value="1"/>
</dbReference>
<keyword evidence="18" id="KW-1185">Reference proteome</keyword>
<comment type="catalytic activity">
    <reaction evidence="1 14 15">
        <text>(R)-pantothenate + ATP = (R)-4'-phosphopantothenate + ADP + H(+)</text>
        <dbReference type="Rhea" id="RHEA:16373"/>
        <dbReference type="ChEBI" id="CHEBI:10986"/>
        <dbReference type="ChEBI" id="CHEBI:15378"/>
        <dbReference type="ChEBI" id="CHEBI:29032"/>
        <dbReference type="ChEBI" id="CHEBI:30616"/>
        <dbReference type="ChEBI" id="CHEBI:456216"/>
        <dbReference type="EC" id="2.7.1.33"/>
    </reaction>
</comment>
<dbReference type="Pfam" id="PF00485">
    <property type="entry name" value="PRK"/>
    <property type="match status" value="1"/>
</dbReference>
<keyword evidence="7 14" id="KW-0963">Cytoplasm</keyword>
<protein>
    <recommendedName>
        <fullName evidence="6 14">Pantothenate kinase</fullName>
        <ecNumber evidence="5 14">2.7.1.33</ecNumber>
    </recommendedName>
    <alternativeName>
        <fullName evidence="13 14">Pantothenic acid kinase</fullName>
    </alternativeName>
</protein>
<proteinExistence type="inferred from homology"/>
<dbReference type="UniPathway" id="UPA00241">
    <property type="reaction ID" value="UER00352"/>
</dbReference>
<accession>A0A1Z5H4Y5</accession>
<feature type="domain" description="Phosphoribulokinase/uridine kinase" evidence="16">
    <location>
        <begin position="85"/>
        <end position="233"/>
    </location>
</feature>
<evidence type="ECO:0000256" key="12">
    <source>
        <dbReference type="ARBA" id="ARBA00022993"/>
    </source>
</evidence>
<dbReference type="GO" id="GO:0005524">
    <property type="term" value="F:ATP binding"/>
    <property type="evidence" value="ECO:0007669"/>
    <property type="project" value="UniProtKB-UniRule"/>
</dbReference>
<dbReference type="InterPro" id="IPR004566">
    <property type="entry name" value="PanK"/>
</dbReference>
<dbReference type="CDD" id="cd02025">
    <property type="entry name" value="PanK"/>
    <property type="match status" value="1"/>
</dbReference>
<dbReference type="Proteomes" id="UP000223370">
    <property type="component" value="Unassembled WGS sequence"/>
</dbReference>
<gene>
    <name evidence="14 17" type="primary">coaA</name>
    <name evidence="17" type="ORF">IWT5_00647</name>
</gene>
<comment type="similarity">
    <text evidence="4 14 15">Belongs to the prokaryotic pantothenate kinase family.</text>
</comment>
<evidence type="ECO:0000256" key="6">
    <source>
        <dbReference type="ARBA" id="ARBA00015080"/>
    </source>
</evidence>
<dbReference type="GO" id="GO:0005737">
    <property type="term" value="C:cytoplasm"/>
    <property type="evidence" value="ECO:0007669"/>
    <property type="project" value="UniProtKB-SubCell"/>
</dbReference>
<keyword evidence="9 14" id="KW-0547">Nucleotide-binding</keyword>
<dbReference type="AlphaFoldDB" id="A0A1Z5H4Y5"/>
<evidence type="ECO:0000256" key="13">
    <source>
        <dbReference type="ARBA" id="ARBA00032866"/>
    </source>
</evidence>
<dbReference type="HAMAP" id="MF_00215">
    <property type="entry name" value="Pantothen_kinase_1"/>
    <property type="match status" value="1"/>
</dbReference>
<reference evidence="17 18" key="1">
    <citation type="submission" date="2015-11" db="EMBL/GenBank/DDBJ databases">
        <title>Draft genome sequences of new species of the genus Lactobacillus isolated from orchardgrass silage.</title>
        <authorList>
            <person name="Tohno M."/>
            <person name="Tanizawa Y."/>
            <person name="Arita M."/>
        </authorList>
    </citation>
    <scope>NUCLEOTIDE SEQUENCE [LARGE SCALE GENOMIC DNA]</scope>
    <source>
        <strain evidence="17 18">IWT5</strain>
    </source>
</reference>
<name>A0A1Z5H4Y5_9LACO</name>
<evidence type="ECO:0000313" key="18">
    <source>
        <dbReference type="Proteomes" id="UP000223370"/>
    </source>
</evidence>
<comment type="pathway">
    <text evidence="3 14 15">Cofactor biosynthesis; coenzyme A biosynthesis; CoA from (R)-pantothenate: step 1/5.</text>
</comment>
<feature type="binding site" evidence="14">
    <location>
        <begin position="90"/>
        <end position="97"/>
    </location>
    <ligand>
        <name>ATP</name>
        <dbReference type="ChEBI" id="CHEBI:30616"/>
    </ligand>
</feature>
<comment type="subcellular location">
    <subcellularLocation>
        <location evidence="2 14 15">Cytoplasm</location>
    </subcellularLocation>
</comment>
<organism evidence="17 18">
    <name type="scientific">Secundilactobacillus silagincola</name>
    <dbReference type="NCBI Taxonomy" id="1714681"/>
    <lineage>
        <taxon>Bacteria</taxon>
        <taxon>Bacillati</taxon>
        <taxon>Bacillota</taxon>
        <taxon>Bacilli</taxon>
        <taxon>Lactobacillales</taxon>
        <taxon>Lactobacillaceae</taxon>
        <taxon>Secundilactobacillus</taxon>
    </lineage>
</organism>
<evidence type="ECO:0000256" key="9">
    <source>
        <dbReference type="ARBA" id="ARBA00022741"/>
    </source>
</evidence>
<dbReference type="GO" id="GO:0004594">
    <property type="term" value="F:pantothenate kinase activity"/>
    <property type="evidence" value="ECO:0007669"/>
    <property type="project" value="UniProtKB-UniRule"/>
</dbReference>
<evidence type="ECO:0000256" key="8">
    <source>
        <dbReference type="ARBA" id="ARBA00022679"/>
    </source>
</evidence>
<dbReference type="InterPro" id="IPR027417">
    <property type="entry name" value="P-loop_NTPase"/>
</dbReference>
<dbReference type="EC" id="2.7.1.33" evidence="5 14"/>
<keyword evidence="12 14" id="KW-0173">Coenzyme A biosynthesis</keyword>
<evidence type="ECO:0000256" key="10">
    <source>
        <dbReference type="ARBA" id="ARBA00022777"/>
    </source>
</evidence>
<comment type="caution">
    <text evidence="17">The sequence shown here is derived from an EMBL/GenBank/DDBJ whole genome shotgun (WGS) entry which is preliminary data.</text>
</comment>
<evidence type="ECO:0000256" key="7">
    <source>
        <dbReference type="ARBA" id="ARBA00022490"/>
    </source>
</evidence>
<evidence type="ECO:0000256" key="5">
    <source>
        <dbReference type="ARBA" id="ARBA00012102"/>
    </source>
</evidence>
<evidence type="ECO:0000256" key="14">
    <source>
        <dbReference type="HAMAP-Rule" id="MF_00215"/>
    </source>
</evidence>
<evidence type="ECO:0000256" key="4">
    <source>
        <dbReference type="ARBA" id="ARBA00006087"/>
    </source>
</evidence>
<evidence type="ECO:0000256" key="15">
    <source>
        <dbReference type="RuleBase" id="RU003530"/>
    </source>
</evidence>
<dbReference type="NCBIfam" id="TIGR00554">
    <property type="entry name" value="panK_bact"/>
    <property type="match status" value="1"/>
</dbReference>
<sequence>MTDLMNYDVFSKNEWRDFYQDASVPLTQASLKQIKAFNDRISVQDVQDIYIPLIHYLRLLIKHFDAWQESKAHFLRQKSRHVPYIIGIAGSVAVGKSTTARLLKVLMNHFFPERRIEMLTTDGFLYSTAELKKRGLVTRKGFPESYDMKALITFLNDVKSGKELMEVPVYSHKNYDIVPDEVQVIERPDVLIIEGINTLQLPSSEQIYVSDFTDFSIYVDARPKLVEEWYLERFKALLKLAKDDPDNYYHSYTKVPIEAAVESAKNIWYSVDLPNLEDYILPTRSRADMIIHKGEQHIIDQVMLRKS</sequence>
<keyword evidence="10 14" id="KW-0418">Kinase</keyword>
<dbReference type="OrthoDB" id="1550976at2"/>
<evidence type="ECO:0000256" key="11">
    <source>
        <dbReference type="ARBA" id="ARBA00022840"/>
    </source>
</evidence>
<evidence type="ECO:0000259" key="16">
    <source>
        <dbReference type="Pfam" id="PF00485"/>
    </source>
</evidence>
<dbReference type="PANTHER" id="PTHR10285">
    <property type="entry name" value="URIDINE KINASE"/>
    <property type="match status" value="1"/>
</dbReference>
<keyword evidence="11 14" id="KW-0067">ATP-binding</keyword>
<dbReference type="RefSeq" id="WP_098823883.1">
    <property type="nucleotide sequence ID" value="NZ_BCMJ01000002.1"/>
</dbReference>
<dbReference type="GO" id="GO:0015937">
    <property type="term" value="P:coenzyme A biosynthetic process"/>
    <property type="evidence" value="ECO:0007669"/>
    <property type="project" value="UniProtKB-UniRule"/>
</dbReference>